<evidence type="ECO:0000313" key="3">
    <source>
        <dbReference type="Proteomes" id="UP000053732"/>
    </source>
</evidence>
<dbReference type="PANTHER" id="PTHR38795">
    <property type="entry name" value="DUF6604 DOMAIN-CONTAINING PROTEIN"/>
    <property type="match status" value="1"/>
</dbReference>
<dbReference type="Pfam" id="PF20253">
    <property type="entry name" value="DUF6604"/>
    <property type="match status" value="1"/>
</dbReference>
<name>A0A0G4P054_PENC3</name>
<reference evidence="2 3" key="1">
    <citation type="journal article" date="2014" name="Nat. Commun.">
        <title>Multiple recent horizontal transfers of a large genomic region in cheese making fungi.</title>
        <authorList>
            <person name="Cheeseman K."/>
            <person name="Ropars J."/>
            <person name="Renault P."/>
            <person name="Dupont J."/>
            <person name="Gouzy J."/>
            <person name="Branca A."/>
            <person name="Abraham A.L."/>
            <person name="Ceppi M."/>
            <person name="Conseiller E."/>
            <person name="Debuchy R."/>
            <person name="Malagnac F."/>
            <person name="Goarin A."/>
            <person name="Silar P."/>
            <person name="Lacoste S."/>
            <person name="Sallet E."/>
            <person name="Bensimon A."/>
            <person name="Giraud T."/>
            <person name="Brygoo Y."/>
        </authorList>
    </citation>
    <scope>NUCLEOTIDE SEQUENCE [LARGE SCALE GENOMIC DNA]</scope>
    <source>
        <strain evidence="3">FM 013</strain>
    </source>
</reference>
<dbReference type="InterPro" id="IPR046539">
    <property type="entry name" value="DUF6604"/>
</dbReference>
<organism evidence="2 3">
    <name type="scientific">Penicillium camemberti (strain FM 013)</name>
    <dbReference type="NCBI Taxonomy" id="1429867"/>
    <lineage>
        <taxon>Eukaryota</taxon>
        <taxon>Fungi</taxon>
        <taxon>Dikarya</taxon>
        <taxon>Ascomycota</taxon>
        <taxon>Pezizomycotina</taxon>
        <taxon>Eurotiomycetes</taxon>
        <taxon>Eurotiomycetidae</taxon>
        <taxon>Eurotiales</taxon>
        <taxon>Aspergillaceae</taxon>
        <taxon>Penicillium</taxon>
    </lineage>
</organism>
<dbReference type="PANTHER" id="PTHR38795:SF1">
    <property type="entry name" value="DUF6604 DOMAIN-CONTAINING PROTEIN"/>
    <property type="match status" value="1"/>
</dbReference>
<dbReference type="AlphaFoldDB" id="A0A0G4P054"/>
<gene>
    <name evidence="2" type="ORF">PCAMFM013_S003g000440</name>
</gene>
<dbReference type="Proteomes" id="UP000053732">
    <property type="component" value="Unassembled WGS sequence"/>
</dbReference>
<dbReference type="STRING" id="1429867.A0A0G4P054"/>
<feature type="domain" description="DUF6604" evidence="1">
    <location>
        <begin position="9"/>
        <end position="120"/>
    </location>
</feature>
<evidence type="ECO:0000313" key="2">
    <source>
        <dbReference type="EMBL" id="CRL19649.1"/>
    </source>
</evidence>
<keyword evidence="3" id="KW-1185">Reference proteome</keyword>
<accession>A0A0G4P054</accession>
<proteinExistence type="predicted"/>
<evidence type="ECO:0000259" key="1">
    <source>
        <dbReference type="Pfam" id="PF20253"/>
    </source>
</evidence>
<protein>
    <submittedName>
        <fullName evidence="2">Str. FM013</fullName>
    </submittedName>
</protein>
<dbReference type="EMBL" id="HG793136">
    <property type="protein sequence ID" value="CRL19649.1"/>
    <property type="molecule type" value="Genomic_DNA"/>
</dbReference>
<sequence>MADRTTYLNYKQDQKLLVYWITRVCNNITNTSPSEPPVVPVSTGEVSVATLKELSELIARHNKRIPVTIYQLFWSIIEARRERHLLFLKIAASNPDPKIQKNNDTHSHWINGLTDAFNIL</sequence>